<reference evidence="1" key="1">
    <citation type="submission" date="2012-11" db="EMBL/GenBank/DDBJ databases">
        <title>Dependencies among metagenomic species, viruses, plasmids and units of genetic variation.</title>
        <authorList>
            <person name="Nielsen H.B."/>
            <person name="Almeida M."/>
            <person name="Juncker A.S."/>
            <person name="Rasmussen S."/>
            <person name="Li J."/>
            <person name="Sunagawa S."/>
            <person name="Plichta D."/>
            <person name="Gautier L."/>
            <person name="Le Chatelier E."/>
            <person name="Peletier E."/>
            <person name="Bonde I."/>
            <person name="Nielsen T."/>
            <person name="Manichanh C."/>
            <person name="Arumugam M."/>
            <person name="Batto J."/>
            <person name="Santos M.B.Q.D."/>
            <person name="Blom N."/>
            <person name="Borruel N."/>
            <person name="Burgdorf K.S."/>
            <person name="Boumezbeur F."/>
            <person name="Casellas F."/>
            <person name="Dore J."/>
            <person name="Guarner F."/>
            <person name="Hansen T."/>
            <person name="Hildebrand F."/>
            <person name="Kaas R.S."/>
            <person name="Kennedy S."/>
            <person name="Kristiansen K."/>
            <person name="Kultima J.R."/>
            <person name="Leonard P."/>
            <person name="Levenez F."/>
            <person name="Lund O."/>
            <person name="Moumen B."/>
            <person name="Le Paslier D."/>
            <person name="Pons N."/>
            <person name="Pedersen O."/>
            <person name="Prifti E."/>
            <person name="Qin J."/>
            <person name="Raes J."/>
            <person name="Tap J."/>
            <person name="Tims S."/>
            <person name="Ussery D.W."/>
            <person name="Yamada T."/>
            <person name="MetaHit consortium"/>
            <person name="Renault P."/>
            <person name="Sicheritz-Ponten T."/>
            <person name="Bork P."/>
            <person name="Wang J."/>
            <person name="Brunak S."/>
            <person name="Ehrlich S.D."/>
        </authorList>
    </citation>
    <scope>NUCLEOTIDE SEQUENCE [LARGE SCALE GENOMIC DNA]</scope>
</reference>
<name>R6TVM1_9BACT</name>
<comment type="caution">
    <text evidence="1">The sequence shown here is derived from an EMBL/GenBank/DDBJ whole genome shotgun (WGS) entry which is preliminary data.</text>
</comment>
<dbReference type="AlphaFoldDB" id="R6TVM1"/>
<sequence length="175" mass="18803">MSHAARALTVIALMIPVSAVTGTFFSVLRRRTGRGGKGKHTPAVSAAPQIIPDGARLISLNWCRSSSNEYECFAFDLNRDGSSFRLSGRFADPEGGGRTEAVPLDDGRLKSIECCLKSGGFRVCGEREPEDGVYDGVSGMLCAGWRLPDGSTVPVRYSGRGEEELFGLLKLFLGQ</sequence>
<evidence type="ECO:0000313" key="1">
    <source>
        <dbReference type="EMBL" id="CDC77483.1"/>
    </source>
</evidence>
<gene>
    <name evidence="1" type="ORF">BN580_00023</name>
</gene>
<dbReference type="EMBL" id="CBFW010000437">
    <property type="protein sequence ID" value="CDC77483.1"/>
    <property type="molecule type" value="Genomic_DNA"/>
</dbReference>
<organism evidence="1 2">
    <name type="scientific">Candidatus Colimorpha enterica</name>
    <dbReference type="NCBI Taxonomy" id="3083063"/>
    <lineage>
        <taxon>Bacteria</taxon>
        <taxon>Pseudomonadati</taxon>
        <taxon>Bacteroidota</taxon>
        <taxon>Bacteroidia</taxon>
        <taxon>Bacteroidales</taxon>
        <taxon>Candidatus Colimorpha</taxon>
    </lineage>
</organism>
<proteinExistence type="predicted"/>
<protein>
    <submittedName>
        <fullName evidence="1">Uncharacterized protein</fullName>
    </submittedName>
</protein>
<accession>R6TVM1</accession>
<evidence type="ECO:0000313" key="2">
    <source>
        <dbReference type="Proteomes" id="UP000017938"/>
    </source>
</evidence>
<dbReference type="Proteomes" id="UP000017938">
    <property type="component" value="Unassembled WGS sequence"/>
</dbReference>